<dbReference type="GO" id="GO:0008837">
    <property type="term" value="F:diaminopimelate epimerase activity"/>
    <property type="evidence" value="ECO:0007669"/>
    <property type="project" value="UniProtKB-EC"/>
</dbReference>
<keyword evidence="5" id="KW-0457">Lysine biosynthesis</keyword>
<evidence type="ECO:0000256" key="2">
    <source>
        <dbReference type="ARBA" id="ARBA00010219"/>
    </source>
</evidence>
<feature type="non-terminal residue" evidence="8">
    <location>
        <position position="229"/>
    </location>
</feature>
<dbReference type="EMBL" id="UINC01069394">
    <property type="protein sequence ID" value="SVC02738.1"/>
    <property type="molecule type" value="Genomic_DNA"/>
</dbReference>
<dbReference type="InterPro" id="IPR001653">
    <property type="entry name" value="DAP_epimerase_DapF"/>
</dbReference>
<dbReference type="UniPathway" id="UPA00034">
    <property type="reaction ID" value="UER00025"/>
</dbReference>
<comment type="pathway">
    <text evidence="1">Amino-acid biosynthesis; L-lysine biosynthesis via DAP pathway; DL-2,6-diaminopimelate from LL-2,6-diaminopimelate: step 1/1.</text>
</comment>
<accession>A0A382IT50</accession>
<evidence type="ECO:0000313" key="8">
    <source>
        <dbReference type="EMBL" id="SVC02738.1"/>
    </source>
</evidence>
<protein>
    <recommendedName>
        <fullName evidence="3">diaminopimelate epimerase</fullName>
        <ecNumber evidence="3">5.1.1.7</ecNumber>
    </recommendedName>
</protein>
<evidence type="ECO:0000256" key="3">
    <source>
        <dbReference type="ARBA" id="ARBA00013080"/>
    </source>
</evidence>
<dbReference type="EC" id="5.1.1.7" evidence="3"/>
<keyword evidence="6" id="KW-0413">Isomerase</keyword>
<comment type="similarity">
    <text evidence="2">Belongs to the diaminopimelate epimerase family.</text>
</comment>
<dbReference type="GO" id="GO:0009089">
    <property type="term" value="P:lysine biosynthetic process via diaminopimelate"/>
    <property type="evidence" value="ECO:0007669"/>
    <property type="project" value="UniProtKB-UniPathway"/>
</dbReference>
<name>A0A382IT50_9ZZZZ</name>
<dbReference type="GO" id="GO:0005829">
    <property type="term" value="C:cytosol"/>
    <property type="evidence" value="ECO:0007669"/>
    <property type="project" value="TreeGrafter"/>
</dbReference>
<evidence type="ECO:0000256" key="4">
    <source>
        <dbReference type="ARBA" id="ARBA00022605"/>
    </source>
</evidence>
<dbReference type="PROSITE" id="PS01326">
    <property type="entry name" value="DAP_EPIMERASE"/>
    <property type="match status" value="1"/>
</dbReference>
<gene>
    <name evidence="8" type="ORF">METZ01_LOCUS255592</name>
</gene>
<evidence type="ECO:0000256" key="1">
    <source>
        <dbReference type="ARBA" id="ARBA00005196"/>
    </source>
</evidence>
<evidence type="ECO:0000256" key="6">
    <source>
        <dbReference type="ARBA" id="ARBA00023235"/>
    </source>
</evidence>
<proteinExistence type="inferred from homology"/>
<reference evidence="8" key="1">
    <citation type="submission" date="2018-05" db="EMBL/GenBank/DDBJ databases">
        <authorList>
            <person name="Lanie J.A."/>
            <person name="Ng W.-L."/>
            <person name="Kazmierczak K.M."/>
            <person name="Andrzejewski T.M."/>
            <person name="Davidsen T.M."/>
            <person name="Wayne K.J."/>
            <person name="Tettelin H."/>
            <person name="Glass J.I."/>
            <person name="Rusch D."/>
            <person name="Podicherti R."/>
            <person name="Tsui H.-C.T."/>
            <person name="Winkler M.E."/>
        </authorList>
    </citation>
    <scope>NUCLEOTIDE SEQUENCE</scope>
</reference>
<dbReference type="AlphaFoldDB" id="A0A382IT50"/>
<evidence type="ECO:0000256" key="7">
    <source>
        <dbReference type="ARBA" id="ARBA00051712"/>
    </source>
</evidence>
<dbReference type="SUPFAM" id="SSF54506">
    <property type="entry name" value="Diaminopimelate epimerase-like"/>
    <property type="match status" value="2"/>
</dbReference>
<dbReference type="NCBIfam" id="TIGR00652">
    <property type="entry name" value="DapF"/>
    <property type="match status" value="1"/>
</dbReference>
<evidence type="ECO:0000256" key="5">
    <source>
        <dbReference type="ARBA" id="ARBA00023154"/>
    </source>
</evidence>
<dbReference type="Pfam" id="PF01678">
    <property type="entry name" value="DAP_epimerase"/>
    <property type="match status" value="2"/>
</dbReference>
<organism evidence="8">
    <name type="scientific">marine metagenome</name>
    <dbReference type="NCBI Taxonomy" id="408172"/>
    <lineage>
        <taxon>unclassified sequences</taxon>
        <taxon>metagenomes</taxon>
        <taxon>ecological metagenomes</taxon>
    </lineage>
</organism>
<comment type="catalytic activity">
    <reaction evidence="7">
        <text>(2S,6S)-2,6-diaminopimelate = meso-2,6-diaminopimelate</text>
        <dbReference type="Rhea" id="RHEA:15393"/>
        <dbReference type="ChEBI" id="CHEBI:57609"/>
        <dbReference type="ChEBI" id="CHEBI:57791"/>
        <dbReference type="EC" id="5.1.1.7"/>
    </reaction>
</comment>
<dbReference type="InterPro" id="IPR018510">
    <property type="entry name" value="DAP_epimerase_AS"/>
</dbReference>
<sequence length="229" mass="25088">MAKSISDKNFGIGSDGLIVLDKSNIADFEMIMFNADGSEGEMCGNGVRCMARFAEDVEVIKPKQGNIKVATKAGIKIINPYYENNIMTKASVDMGAPIFDPTKIPVFPDTIENNIPIVNFNYGNLSLKLFCVNTGVPQCIAYMDEPVYDFELEKIGPLVEKYEKFSQGVNFEIVNKKADKYIVRVWERGSGITLACGTGATAVAAISKKLNLFDDVIHMNFPGGDLSCN</sequence>
<dbReference type="PANTHER" id="PTHR31689">
    <property type="entry name" value="DIAMINOPIMELATE EPIMERASE, CHLOROPLASTIC"/>
    <property type="match status" value="1"/>
</dbReference>
<dbReference type="PANTHER" id="PTHR31689:SF0">
    <property type="entry name" value="DIAMINOPIMELATE EPIMERASE"/>
    <property type="match status" value="1"/>
</dbReference>
<keyword evidence="4" id="KW-0028">Amino-acid biosynthesis</keyword>
<dbReference type="Gene3D" id="3.10.310.10">
    <property type="entry name" value="Diaminopimelate Epimerase, Chain A, domain 1"/>
    <property type="match status" value="2"/>
</dbReference>